<proteinExistence type="predicted"/>
<evidence type="ECO:0000313" key="1">
    <source>
        <dbReference type="EMBL" id="CAA9523348.1"/>
    </source>
</evidence>
<dbReference type="AlphaFoldDB" id="A0A6J4TGN9"/>
<accession>A0A6J4TGN9</accession>
<dbReference type="RefSeq" id="WP_294174567.1">
    <property type="nucleotide sequence ID" value="NZ_CADCVZ010000061.1"/>
</dbReference>
<dbReference type="EMBL" id="CADCVZ010000061">
    <property type="protein sequence ID" value="CAA9523348.1"/>
    <property type="molecule type" value="Genomic_DNA"/>
</dbReference>
<reference evidence="1" key="1">
    <citation type="submission" date="2020-02" db="EMBL/GenBank/DDBJ databases">
        <authorList>
            <person name="Meier V. D."/>
        </authorList>
    </citation>
    <scope>NUCLEOTIDE SEQUENCE</scope>
    <source>
        <strain evidence="1">AVDCRST_MAG09</strain>
    </source>
</reference>
<sequence>MNDTDRSPSTSAVQARQREMAVEHILFHVVRHGEAQQPGLIDTIERSLDHLGDPGKDGTGDDEAVREIARKLLASARKD</sequence>
<protein>
    <submittedName>
        <fullName evidence="1">Uncharacterized protein</fullName>
    </submittedName>
</protein>
<gene>
    <name evidence="1" type="ORF">AVDCRST_MAG09-2348</name>
</gene>
<organism evidence="1">
    <name type="scientific">uncultured Sphingomonas sp</name>
    <dbReference type="NCBI Taxonomy" id="158754"/>
    <lineage>
        <taxon>Bacteria</taxon>
        <taxon>Pseudomonadati</taxon>
        <taxon>Pseudomonadota</taxon>
        <taxon>Alphaproteobacteria</taxon>
        <taxon>Sphingomonadales</taxon>
        <taxon>Sphingomonadaceae</taxon>
        <taxon>Sphingomonas</taxon>
        <taxon>environmental samples</taxon>
    </lineage>
</organism>
<name>A0A6J4TGN9_9SPHN</name>